<dbReference type="PRINTS" id="PR00455">
    <property type="entry name" value="HTHTETR"/>
</dbReference>
<dbReference type="EMBL" id="CP073767">
    <property type="protein sequence ID" value="UWZ51302.1"/>
    <property type="molecule type" value="Genomic_DNA"/>
</dbReference>
<dbReference type="KEGG" id="daur:Daura_31670"/>
<evidence type="ECO:0000259" key="5">
    <source>
        <dbReference type="PROSITE" id="PS50977"/>
    </source>
</evidence>
<dbReference type="OrthoDB" id="7186128at2"/>
<proteinExistence type="predicted"/>
<dbReference type="GO" id="GO:0000976">
    <property type="term" value="F:transcription cis-regulatory region binding"/>
    <property type="evidence" value="ECO:0007669"/>
    <property type="project" value="TreeGrafter"/>
</dbReference>
<dbReference type="PANTHER" id="PTHR30055:SF234">
    <property type="entry name" value="HTH-TYPE TRANSCRIPTIONAL REGULATOR BETI"/>
    <property type="match status" value="1"/>
</dbReference>
<dbReference type="SUPFAM" id="SSF46689">
    <property type="entry name" value="Homeodomain-like"/>
    <property type="match status" value="1"/>
</dbReference>
<dbReference type="GO" id="GO:0003700">
    <property type="term" value="F:DNA-binding transcription factor activity"/>
    <property type="evidence" value="ECO:0007669"/>
    <property type="project" value="TreeGrafter"/>
</dbReference>
<name>A0A9Q9I8H0_9ACTN</name>
<evidence type="ECO:0000256" key="4">
    <source>
        <dbReference type="PROSITE-ProRule" id="PRU00335"/>
    </source>
</evidence>
<keyword evidence="7" id="KW-1185">Reference proteome</keyword>
<evidence type="ECO:0000256" key="2">
    <source>
        <dbReference type="ARBA" id="ARBA00023125"/>
    </source>
</evidence>
<dbReference type="Proteomes" id="UP001058003">
    <property type="component" value="Chromosome"/>
</dbReference>
<dbReference type="InterPro" id="IPR036271">
    <property type="entry name" value="Tet_transcr_reg_TetR-rel_C_sf"/>
</dbReference>
<evidence type="ECO:0000313" key="7">
    <source>
        <dbReference type="Proteomes" id="UP001058003"/>
    </source>
</evidence>
<dbReference type="AlphaFoldDB" id="A0A9Q9I8H0"/>
<dbReference type="PROSITE" id="PS50977">
    <property type="entry name" value="HTH_TETR_2"/>
    <property type="match status" value="1"/>
</dbReference>
<organism evidence="6 7">
    <name type="scientific">Dactylosporangium aurantiacum</name>
    <dbReference type="NCBI Taxonomy" id="35754"/>
    <lineage>
        <taxon>Bacteria</taxon>
        <taxon>Bacillati</taxon>
        <taxon>Actinomycetota</taxon>
        <taxon>Actinomycetes</taxon>
        <taxon>Micromonosporales</taxon>
        <taxon>Micromonosporaceae</taxon>
        <taxon>Dactylosporangium</taxon>
    </lineage>
</organism>
<dbReference type="InterPro" id="IPR001647">
    <property type="entry name" value="HTH_TetR"/>
</dbReference>
<dbReference type="PANTHER" id="PTHR30055">
    <property type="entry name" value="HTH-TYPE TRANSCRIPTIONAL REGULATOR RUTR"/>
    <property type="match status" value="1"/>
</dbReference>
<protein>
    <submittedName>
        <fullName evidence="6">TetR/AcrR family transcriptional regulator</fullName>
    </submittedName>
</protein>
<evidence type="ECO:0000256" key="3">
    <source>
        <dbReference type="ARBA" id="ARBA00023163"/>
    </source>
</evidence>
<dbReference type="InterPro" id="IPR050109">
    <property type="entry name" value="HTH-type_TetR-like_transc_reg"/>
</dbReference>
<keyword evidence="2 4" id="KW-0238">DNA-binding</keyword>
<sequence>MAVGSRRELRRNQTIDEILTIAVDVMAEVGVAGLSLSEVARRLGIRPPSLYKYFPSRLALFDRLFQLGHQQHLNDFRAGAEAAEPGLPALLSALQASGRWAMANQPLAQLLFWRPVPGFEPSAEAFAPSQAMVEDVRRMLGDAVERGQLAPGAATEEGVAVLSVLVTGMLSQQLANAPRESFDQGRFTRLGPQIFAMFRDRYPPTEDPHGDS</sequence>
<evidence type="ECO:0000313" key="6">
    <source>
        <dbReference type="EMBL" id="UWZ51302.1"/>
    </source>
</evidence>
<reference evidence="6" key="1">
    <citation type="submission" date="2021-04" db="EMBL/GenBank/DDBJ databases">
        <title>Dactylosporangium aurantiacum NRRL B-8018 full assembly.</title>
        <authorList>
            <person name="Hartkoorn R.C."/>
            <person name="Beaudoing E."/>
            <person name="Hot D."/>
        </authorList>
    </citation>
    <scope>NUCLEOTIDE SEQUENCE</scope>
    <source>
        <strain evidence="6">NRRL B-8018</strain>
    </source>
</reference>
<dbReference type="Gene3D" id="1.10.357.10">
    <property type="entry name" value="Tetracycline Repressor, domain 2"/>
    <property type="match status" value="1"/>
</dbReference>
<dbReference type="Pfam" id="PF00440">
    <property type="entry name" value="TetR_N"/>
    <property type="match status" value="1"/>
</dbReference>
<feature type="domain" description="HTH tetR-type" evidence="5">
    <location>
        <begin position="12"/>
        <end position="72"/>
    </location>
</feature>
<keyword evidence="3" id="KW-0804">Transcription</keyword>
<evidence type="ECO:0000256" key="1">
    <source>
        <dbReference type="ARBA" id="ARBA00023015"/>
    </source>
</evidence>
<gene>
    <name evidence="6" type="ORF">Daura_31670</name>
</gene>
<feature type="DNA-binding region" description="H-T-H motif" evidence="4">
    <location>
        <begin position="35"/>
        <end position="54"/>
    </location>
</feature>
<accession>A0A9Q9I8H0</accession>
<dbReference type="SUPFAM" id="SSF48498">
    <property type="entry name" value="Tetracyclin repressor-like, C-terminal domain"/>
    <property type="match status" value="1"/>
</dbReference>
<dbReference type="InterPro" id="IPR009057">
    <property type="entry name" value="Homeodomain-like_sf"/>
</dbReference>
<dbReference type="RefSeq" id="WP_033364716.1">
    <property type="nucleotide sequence ID" value="NZ_CP073767.1"/>
</dbReference>
<keyword evidence="1" id="KW-0805">Transcription regulation</keyword>